<evidence type="ECO:0000256" key="6">
    <source>
        <dbReference type="ARBA" id="ARBA00022840"/>
    </source>
</evidence>
<evidence type="ECO:0000256" key="7">
    <source>
        <dbReference type="ARBA" id="ARBA00048037"/>
    </source>
</evidence>
<protein>
    <recommendedName>
        <fullName evidence="3">lipoate--protein ligase</fullName>
        <ecNumber evidence="3">6.3.1.20</ecNumber>
    </recommendedName>
</protein>
<dbReference type="InterPro" id="IPR004143">
    <property type="entry name" value="BPL_LPL_catalytic"/>
</dbReference>
<organism evidence="9 10">
    <name type="scientific">Anaerocolumna chitinilytica</name>
    <dbReference type="NCBI Taxonomy" id="1727145"/>
    <lineage>
        <taxon>Bacteria</taxon>
        <taxon>Bacillati</taxon>
        <taxon>Bacillota</taxon>
        <taxon>Clostridia</taxon>
        <taxon>Lachnospirales</taxon>
        <taxon>Lachnospiraceae</taxon>
        <taxon>Anaerocolumna</taxon>
    </lineage>
</organism>
<evidence type="ECO:0000313" key="10">
    <source>
        <dbReference type="Proteomes" id="UP000515703"/>
    </source>
</evidence>
<dbReference type="PANTHER" id="PTHR12561">
    <property type="entry name" value="LIPOATE-PROTEIN LIGASE"/>
    <property type="match status" value="1"/>
</dbReference>
<dbReference type="UniPathway" id="UPA00537">
    <property type="reaction ID" value="UER00594"/>
</dbReference>
<dbReference type="GO" id="GO:0005737">
    <property type="term" value="C:cytoplasm"/>
    <property type="evidence" value="ECO:0007669"/>
    <property type="project" value="TreeGrafter"/>
</dbReference>
<dbReference type="Pfam" id="PF21948">
    <property type="entry name" value="LplA-B_cat"/>
    <property type="match status" value="1"/>
</dbReference>
<keyword evidence="10" id="KW-1185">Reference proteome</keyword>
<dbReference type="NCBIfam" id="TIGR00545">
    <property type="entry name" value="lipoyltrans"/>
    <property type="match status" value="1"/>
</dbReference>
<dbReference type="EMBL" id="AP023368">
    <property type="protein sequence ID" value="BCJ99409.1"/>
    <property type="molecule type" value="Genomic_DNA"/>
</dbReference>
<dbReference type="Gene3D" id="3.30.930.10">
    <property type="entry name" value="Bira Bifunctional Protein, Domain 2"/>
    <property type="match status" value="1"/>
</dbReference>
<evidence type="ECO:0000313" key="9">
    <source>
        <dbReference type="EMBL" id="BCJ99409.1"/>
    </source>
</evidence>
<dbReference type="Proteomes" id="UP000515703">
    <property type="component" value="Chromosome"/>
</dbReference>
<dbReference type="GO" id="GO:0016979">
    <property type="term" value="F:lipoate-protein ligase activity"/>
    <property type="evidence" value="ECO:0007669"/>
    <property type="project" value="UniProtKB-EC"/>
</dbReference>
<comment type="pathway">
    <text evidence="2">Protein modification; protein lipoylation via exogenous pathway; protein N(6)-(lipoyl)lysine from lipoate: step 1/2.</text>
</comment>
<dbReference type="KEGG" id="acht:bsdcttw_24500"/>
<comment type="catalytic activity">
    <reaction evidence="7">
        <text>L-lysyl-[lipoyl-carrier protein] + (R)-lipoate + ATP = N(6)-[(R)-lipoyl]-L-lysyl-[lipoyl-carrier protein] + AMP + diphosphate + H(+)</text>
        <dbReference type="Rhea" id="RHEA:49288"/>
        <dbReference type="Rhea" id="RHEA-COMP:10500"/>
        <dbReference type="Rhea" id="RHEA-COMP:10502"/>
        <dbReference type="ChEBI" id="CHEBI:15378"/>
        <dbReference type="ChEBI" id="CHEBI:29969"/>
        <dbReference type="ChEBI" id="CHEBI:30616"/>
        <dbReference type="ChEBI" id="CHEBI:33019"/>
        <dbReference type="ChEBI" id="CHEBI:83088"/>
        <dbReference type="ChEBI" id="CHEBI:83099"/>
        <dbReference type="ChEBI" id="CHEBI:456215"/>
        <dbReference type="EC" id="6.3.1.20"/>
    </reaction>
</comment>
<dbReference type="PROSITE" id="PS51733">
    <property type="entry name" value="BPL_LPL_CATALYTIC"/>
    <property type="match status" value="1"/>
</dbReference>
<feature type="domain" description="BPL/LPL catalytic" evidence="8">
    <location>
        <begin position="30"/>
        <end position="213"/>
    </location>
</feature>
<name>A0A7I8DM03_9FIRM</name>
<dbReference type="RefSeq" id="WP_185255181.1">
    <property type="nucleotide sequence ID" value="NZ_AP023368.1"/>
</dbReference>
<dbReference type="InterPro" id="IPR019491">
    <property type="entry name" value="Lipoate_protein_ligase_C"/>
</dbReference>
<evidence type="ECO:0000259" key="8">
    <source>
        <dbReference type="PROSITE" id="PS51733"/>
    </source>
</evidence>
<keyword evidence="4 9" id="KW-0436">Ligase</keyword>
<dbReference type="InterPro" id="IPR004562">
    <property type="entry name" value="LipoylTrfase_LipoateP_Ligase"/>
</dbReference>
<accession>A0A7I8DM03</accession>
<dbReference type="GO" id="GO:0009249">
    <property type="term" value="P:protein lipoylation"/>
    <property type="evidence" value="ECO:0007669"/>
    <property type="project" value="InterPro"/>
</dbReference>
<evidence type="ECO:0000256" key="4">
    <source>
        <dbReference type="ARBA" id="ARBA00022598"/>
    </source>
</evidence>
<dbReference type="EC" id="6.3.1.20" evidence="3"/>
<dbReference type="CDD" id="cd16443">
    <property type="entry name" value="LplA"/>
    <property type="match status" value="1"/>
</dbReference>
<evidence type="ECO:0000256" key="3">
    <source>
        <dbReference type="ARBA" id="ARBA00012367"/>
    </source>
</evidence>
<gene>
    <name evidence="9" type="ORF">bsdcttw_24500</name>
</gene>
<sequence length="332" mass="38392">MIKELSYCIAESVNPYENLALEEYLLEHVREGECILYLWQNEKTVVIGKNQNPWKECRIEELSNDGGRLVRRLSGGGAVFHDLGNLNFTFLVRKEDYDVKKQMTVIVEAVKALGIPAEINGRNDITADGKKFSGNAYYTDGIHSYHHGTILIHIDKEKLSKYLTVSRDKLVSKGVDSVKARVVNLNEFREDLTINMVRDELVKAFSKSFNLPVNKYIMDTGEEEKLHELVEKFSSWKWIAGEKLSFDYRMERRFQWGGIEIQLQIEKGIISDLRVYSDAMEVAFFEKIEQQLKGCRFSSRDMAERLNQLKPAEDNMKDILVNVTDMVMEEQL</sequence>
<evidence type="ECO:0000256" key="1">
    <source>
        <dbReference type="ARBA" id="ARBA00005085"/>
    </source>
</evidence>
<keyword evidence="6" id="KW-0067">ATP-binding</keyword>
<comment type="pathway">
    <text evidence="1">Protein modification; protein lipoylation via exogenous pathway; protein N(6)-(lipoyl)lysine from lipoate: step 2/2.</text>
</comment>
<evidence type="ECO:0000256" key="5">
    <source>
        <dbReference type="ARBA" id="ARBA00022741"/>
    </source>
</evidence>
<keyword evidence="5" id="KW-0547">Nucleotide-binding</keyword>
<dbReference type="Pfam" id="PF10437">
    <property type="entry name" value="Lip_prot_lig_C"/>
    <property type="match status" value="1"/>
</dbReference>
<dbReference type="SUPFAM" id="SSF55681">
    <property type="entry name" value="Class II aaRS and biotin synthetases"/>
    <property type="match status" value="1"/>
</dbReference>
<dbReference type="GO" id="GO:0005524">
    <property type="term" value="F:ATP binding"/>
    <property type="evidence" value="ECO:0007669"/>
    <property type="project" value="UniProtKB-KW"/>
</dbReference>
<reference evidence="9 10" key="2">
    <citation type="submission" date="2020-08" db="EMBL/GenBank/DDBJ databases">
        <authorList>
            <person name="Ueki A."/>
            <person name="Tonouchi A."/>
        </authorList>
    </citation>
    <scope>NUCLEOTIDE SEQUENCE [LARGE SCALE GENOMIC DNA]</scope>
    <source>
        <strain evidence="9 10">CTTW</strain>
    </source>
</reference>
<dbReference type="AlphaFoldDB" id="A0A7I8DM03"/>
<evidence type="ECO:0000256" key="2">
    <source>
        <dbReference type="ARBA" id="ARBA00005124"/>
    </source>
</evidence>
<dbReference type="SUPFAM" id="SSF82649">
    <property type="entry name" value="SufE/NifU"/>
    <property type="match status" value="1"/>
</dbReference>
<dbReference type="InterPro" id="IPR045864">
    <property type="entry name" value="aa-tRNA-synth_II/BPL/LPL"/>
</dbReference>
<dbReference type="PANTHER" id="PTHR12561:SF3">
    <property type="entry name" value="LIPOYLTRANSFERASE 1, MITOCHONDRIAL"/>
    <property type="match status" value="1"/>
</dbReference>
<dbReference type="GO" id="GO:0017118">
    <property type="term" value="F:lipoyltransferase activity"/>
    <property type="evidence" value="ECO:0007669"/>
    <property type="project" value="TreeGrafter"/>
</dbReference>
<dbReference type="Gene3D" id="3.30.390.50">
    <property type="entry name" value="CO dehydrogenase flavoprotein, C-terminal domain"/>
    <property type="match status" value="1"/>
</dbReference>
<reference evidence="9 10" key="1">
    <citation type="submission" date="2020-08" db="EMBL/GenBank/DDBJ databases">
        <title>Draft genome sequencing of an Anaerocolumna strain isolated from anoxic soil subjected to BSD treatment.</title>
        <authorList>
            <person name="Uek A."/>
            <person name="Tonouchi A."/>
        </authorList>
    </citation>
    <scope>NUCLEOTIDE SEQUENCE [LARGE SCALE GENOMIC DNA]</scope>
    <source>
        <strain evidence="9 10">CTTW</strain>
    </source>
</reference>
<proteinExistence type="predicted"/>